<evidence type="ECO:0000256" key="1">
    <source>
        <dbReference type="ARBA" id="ARBA00000085"/>
    </source>
</evidence>
<reference evidence="11 12" key="1">
    <citation type="submission" date="2024-03" db="EMBL/GenBank/DDBJ databases">
        <title>Whole genome sequencing of Streptomyces racemochromogenes, to identify antimicrobial biosynthetic gene clusters.</title>
        <authorList>
            <person name="Suryawanshi P."/>
            <person name="Krishnaraj P.U."/>
            <person name="Arun Y.P."/>
            <person name="Suryawanshi M.P."/>
            <person name="Rakshit O."/>
        </authorList>
    </citation>
    <scope>NUCLEOTIDE SEQUENCE [LARGE SCALE GENOMIC DNA]</scope>
    <source>
        <strain evidence="11 12">AUDT626</strain>
    </source>
</reference>
<keyword evidence="9" id="KW-0472">Membrane</keyword>
<feature type="transmembrane region" description="Helical" evidence="9">
    <location>
        <begin position="21"/>
        <end position="41"/>
    </location>
</feature>
<dbReference type="InterPro" id="IPR003594">
    <property type="entry name" value="HATPase_dom"/>
</dbReference>
<keyword evidence="12" id="KW-1185">Reference proteome</keyword>
<keyword evidence="9" id="KW-0812">Transmembrane</keyword>
<keyword evidence="7" id="KW-0067">ATP-binding</keyword>
<keyword evidence="5" id="KW-0547">Nucleotide-binding</keyword>
<dbReference type="SMART" id="SM00387">
    <property type="entry name" value="HATPase_c"/>
    <property type="match status" value="1"/>
</dbReference>
<keyword evidence="8" id="KW-0902">Two-component regulatory system</keyword>
<evidence type="ECO:0000313" key="12">
    <source>
        <dbReference type="Proteomes" id="UP001610631"/>
    </source>
</evidence>
<comment type="caution">
    <text evidence="11">The sequence shown here is derived from an EMBL/GenBank/DDBJ whole genome shotgun (WGS) entry which is preliminary data.</text>
</comment>
<dbReference type="Pfam" id="PF02518">
    <property type="entry name" value="HATPase_c"/>
    <property type="match status" value="1"/>
</dbReference>
<evidence type="ECO:0000256" key="9">
    <source>
        <dbReference type="SAM" id="Phobius"/>
    </source>
</evidence>
<protein>
    <recommendedName>
        <fullName evidence="2">histidine kinase</fullName>
        <ecNumber evidence="2">2.7.13.3</ecNumber>
    </recommendedName>
</protein>
<sequence length="397" mass="40783">MNTTALRAPLGTDTGTGARTALLDWGGAALYLLAAGLLLSAGPGDSGLLQATVLLLAVSLLAGLVRRRPQAALAMTVLAGTLVAFSAGDQGPDRLLVYLPVDFVLGAVVAGRPRREAVAAGSAVAVVQVLAAGLLAPGPLLTSAGLVAVLALGTSCMAGLLVRQRRVHAVELRAKAVSEAVTAERLRIARELHDMVAHSIGVIAIQAGVGGRVIGTRPEEARSALDAIERTSREALAGLRRTLVALRRAEPGEEDGGVPTVPAPGVAGLDALAASLRGSGVGVEVRWTGEPRRLPPDIDLSVYRIVQEALTNVVRHAGGSARARVTVDFREREVHVEVVDDGRGAAVRPGGAGFGITGMYERVSLLQGRFSAGPRPEGGFRVAAELPLPAGSTEVPR</sequence>
<keyword evidence="9" id="KW-1133">Transmembrane helix</keyword>
<proteinExistence type="predicted"/>
<comment type="catalytic activity">
    <reaction evidence="1">
        <text>ATP + protein L-histidine = ADP + protein N-phospho-L-histidine.</text>
        <dbReference type="EC" id="2.7.13.3"/>
    </reaction>
</comment>
<feature type="transmembrane region" description="Helical" evidence="9">
    <location>
        <begin position="47"/>
        <end position="64"/>
    </location>
</feature>
<dbReference type="PANTHER" id="PTHR24421">
    <property type="entry name" value="NITRATE/NITRITE SENSOR PROTEIN NARX-RELATED"/>
    <property type="match status" value="1"/>
</dbReference>
<dbReference type="Pfam" id="PF07730">
    <property type="entry name" value="HisKA_3"/>
    <property type="match status" value="1"/>
</dbReference>
<evidence type="ECO:0000259" key="10">
    <source>
        <dbReference type="SMART" id="SM00387"/>
    </source>
</evidence>
<dbReference type="PANTHER" id="PTHR24421:SF10">
    <property type="entry name" value="NITRATE_NITRITE SENSOR PROTEIN NARQ"/>
    <property type="match status" value="1"/>
</dbReference>
<evidence type="ECO:0000256" key="8">
    <source>
        <dbReference type="ARBA" id="ARBA00023012"/>
    </source>
</evidence>
<gene>
    <name evidence="11" type="ORF">WDV06_24625</name>
</gene>
<accession>A0ABW7PIM2</accession>
<evidence type="ECO:0000313" key="11">
    <source>
        <dbReference type="EMBL" id="MFH7598252.1"/>
    </source>
</evidence>
<evidence type="ECO:0000256" key="3">
    <source>
        <dbReference type="ARBA" id="ARBA00022553"/>
    </source>
</evidence>
<keyword evidence="3" id="KW-0597">Phosphoprotein</keyword>
<dbReference type="Gene3D" id="1.20.5.1930">
    <property type="match status" value="1"/>
</dbReference>
<dbReference type="GO" id="GO:0016301">
    <property type="term" value="F:kinase activity"/>
    <property type="evidence" value="ECO:0007669"/>
    <property type="project" value="UniProtKB-KW"/>
</dbReference>
<feature type="domain" description="Histidine kinase/HSP90-like ATPase" evidence="10">
    <location>
        <begin position="297"/>
        <end position="390"/>
    </location>
</feature>
<keyword evidence="4" id="KW-0808">Transferase</keyword>
<name>A0ABW7PIM2_9ACTN</name>
<dbReference type="CDD" id="cd16917">
    <property type="entry name" value="HATPase_UhpB-NarQ-NarX-like"/>
    <property type="match status" value="1"/>
</dbReference>
<dbReference type="Proteomes" id="UP001610631">
    <property type="component" value="Unassembled WGS sequence"/>
</dbReference>
<dbReference type="EC" id="2.7.13.3" evidence="2"/>
<evidence type="ECO:0000256" key="5">
    <source>
        <dbReference type="ARBA" id="ARBA00022741"/>
    </source>
</evidence>
<feature type="transmembrane region" description="Helical" evidence="9">
    <location>
        <begin position="117"/>
        <end position="136"/>
    </location>
</feature>
<keyword evidence="6 11" id="KW-0418">Kinase</keyword>
<organism evidence="11 12">
    <name type="scientific">Streptomyces racemochromogenes</name>
    <dbReference type="NCBI Taxonomy" id="67353"/>
    <lineage>
        <taxon>Bacteria</taxon>
        <taxon>Bacillati</taxon>
        <taxon>Actinomycetota</taxon>
        <taxon>Actinomycetes</taxon>
        <taxon>Kitasatosporales</taxon>
        <taxon>Streptomycetaceae</taxon>
        <taxon>Streptomyces</taxon>
    </lineage>
</organism>
<feature type="transmembrane region" description="Helical" evidence="9">
    <location>
        <begin position="142"/>
        <end position="162"/>
    </location>
</feature>
<evidence type="ECO:0000256" key="7">
    <source>
        <dbReference type="ARBA" id="ARBA00022840"/>
    </source>
</evidence>
<dbReference type="RefSeq" id="WP_395511951.1">
    <property type="nucleotide sequence ID" value="NZ_JBBDHD010000075.1"/>
</dbReference>
<dbReference type="SUPFAM" id="SSF55874">
    <property type="entry name" value="ATPase domain of HSP90 chaperone/DNA topoisomerase II/histidine kinase"/>
    <property type="match status" value="1"/>
</dbReference>
<evidence type="ECO:0000256" key="6">
    <source>
        <dbReference type="ARBA" id="ARBA00022777"/>
    </source>
</evidence>
<evidence type="ECO:0000256" key="4">
    <source>
        <dbReference type="ARBA" id="ARBA00022679"/>
    </source>
</evidence>
<dbReference type="InterPro" id="IPR011712">
    <property type="entry name" value="Sig_transdc_His_kin_sub3_dim/P"/>
</dbReference>
<dbReference type="EMBL" id="JBBDHD010000075">
    <property type="protein sequence ID" value="MFH7598252.1"/>
    <property type="molecule type" value="Genomic_DNA"/>
</dbReference>
<dbReference type="Gene3D" id="3.30.565.10">
    <property type="entry name" value="Histidine kinase-like ATPase, C-terminal domain"/>
    <property type="match status" value="1"/>
</dbReference>
<dbReference type="InterPro" id="IPR050482">
    <property type="entry name" value="Sensor_HK_TwoCompSys"/>
</dbReference>
<evidence type="ECO:0000256" key="2">
    <source>
        <dbReference type="ARBA" id="ARBA00012438"/>
    </source>
</evidence>
<dbReference type="InterPro" id="IPR036890">
    <property type="entry name" value="HATPase_C_sf"/>
</dbReference>